<evidence type="ECO:0000259" key="11">
    <source>
        <dbReference type="SMART" id="SM00768"/>
    </source>
</evidence>
<dbReference type="GO" id="GO:0071970">
    <property type="term" value="P:fungal-type cell wall (1-&gt;3)-beta-D-glucan biosynthetic process"/>
    <property type="evidence" value="ECO:0007669"/>
    <property type="project" value="TreeGrafter"/>
</dbReference>
<proteinExistence type="inferred from homology"/>
<dbReference type="PANTHER" id="PTHR31468">
    <property type="entry name" value="1,3-BETA-GLUCANOSYLTRANSFERASE GAS1"/>
    <property type="match status" value="1"/>
</dbReference>
<dbReference type="EMBL" id="NPIC01000001">
    <property type="protein sequence ID" value="RDL42426.1"/>
    <property type="molecule type" value="Genomic_DNA"/>
</dbReference>
<protein>
    <recommendedName>
        <fullName evidence="9">1,3-beta-glucanosyltransferase</fullName>
        <ecNumber evidence="9">2.4.1.-</ecNumber>
    </recommendedName>
</protein>
<name>A0A370U3T2_9HELO</name>
<evidence type="ECO:0000256" key="3">
    <source>
        <dbReference type="ARBA" id="ARBA00022622"/>
    </source>
</evidence>
<dbReference type="Proteomes" id="UP000254866">
    <property type="component" value="Unassembled WGS sequence"/>
</dbReference>
<evidence type="ECO:0000256" key="2">
    <source>
        <dbReference type="ARBA" id="ARBA00007528"/>
    </source>
</evidence>
<dbReference type="GO" id="GO:0098552">
    <property type="term" value="C:side of membrane"/>
    <property type="evidence" value="ECO:0007669"/>
    <property type="project" value="UniProtKB-KW"/>
</dbReference>
<dbReference type="OrthoDB" id="421038at2759"/>
<dbReference type="Pfam" id="PF07983">
    <property type="entry name" value="X8"/>
    <property type="match status" value="1"/>
</dbReference>
<keyword evidence="6" id="KW-1015">Disulfide bond</keyword>
<keyword evidence="7" id="KW-0325">Glycoprotein</keyword>
<accession>A0A370U3T2</accession>
<dbReference type="AlphaFoldDB" id="A0A370U3T2"/>
<sequence>MAYLKSLSLFAATTLLLNTASAALDPIVIKGSKFFFKTNGTQFFIKGVAYQSGIGKNGGGSNKTTYVDPLADTDACSRDIPLLKKLGANAIRTYAINPTQDHSHCMSLLDDAGIYVISDLGEPSLSIDRSNPQWTTTLLDRYTAVVDSLASYSNVIGFFAGNEVPNNLTYTGSAAMVKAAVRDTKAYIKSKNYRAMGVGYAADDDQTVRAAVASYFVCGDAESQIDFWGYNIYEWCGDSDFQTSGYADRVKEFTGYRVPSFFAEYGCNTNGGAAKRKFTEVAALYGDQMTPVFSGGIVYEWFQEENDYGLASVVNPSSVSTLADYAAFSTQIGSVAPKATNMASYNPTNTATSACPTVGTNWNAASSLPPTPNKDACACMMSSLSCQAKASIDPLAIGPLFGQVCGYNGGKACAGIARNTTTGEYGTFSMCNATEQLSNAFNAYYNSISGSDKSKACDFGGNATVVTPASAASSCSSVLSSASAAVTGGGSSNGQGASSSKKSDAAGIVGASLGIGTYAMVGFTLMATFSGMGMILL</sequence>
<keyword evidence="3 9" id="KW-0336">GPI-anchor</keyword>
<dbReference type="Gene3D" id="3.20.20.80">
    <property type="entry name" value="Glycosidases"/>
    <property type="match status" value="1"/>
</dbReference>
<dbReference type="Pfam" id="PF03198">
    <property type="entry name" value="Glyco_hydro_72"/>
    <property type="match status" value="1"/>
</dbReference>
<evidence type="ECO:0000256" key="4">
    <source>
        <dbReference type="ARBA" id="ARBA00022729"/>
    </source>
</evidence>
<gene>
    <name evidence="12" type="ORF">BP5553_02405</name>
</gene>
<keyword evidence="13" id="KW-1185">Reference proteome</keyword>
<dbReference type="FunFam" id="3.20.20.80:FF:000038">
    <property type="entry name" value="1,3-beta-glucanosyltransferase"/>
    <property type="match status" value="1"/>
</dbReference>
<evidence type="ECO:0000256" key="8">
    <source>
        <dbReference type="ARBA" id="ARBA00023288"/>
    </source>
</evidence>
<dbReference type="PANTHER" id="PTHR31468:SF2">
    <property type="entry name" value="1,3-BETA-GLUCANOSYLTRANSFERASE GAS1"/>
    <property type="match status" value="1"/>
</dbReference>
<comment type="caution">
    <text evidence="12">The sequence shown here is derived from an EMBL/GenBank/DDBJ whole genome shotgun (WGS) entry which is preliminary data.</text>
</comment>
<dbReference type="InterPro" id="IPR004886">
    <property type="entry name" value="Glucanosyltransferase"/>
</dbReference>
<keyword evidence="10" id="KW-0812">Transmembrane</keyword>
<dbReference type="EC" id="2.4.1.-" evidence="9"/>
<keyword evidence="8 9" id="KW-0449">Lipoprotein</keyword>
<organism evidence="12 13">
    <name type="scientific">Venustampulla echinocandica</name>
    <dbReference type="NCBI Taxonomy" id="2656787"/>
    <lineage>
        <taxon>Eukaryota</taxon>
        <taxon>Fungi</taxon>
        <taxon>Dikarya</taxon>
        <taxon>Ascomycota</taxon>
        <taxon>Pezizomycotina</taxon>
        <taxon>Leotiomycetes</taxon>
        <taxon>Helotiales</taxon>
        <taxon>Pleuroascaceae</taxon>
        <taxon>Venustampulla</taxon>
    </lineage>
</organism>
<dbReference type="RefSeq" id="XP_031875082.1">
    <property type="nucleotide sequence ID" value="XM_032011028.1"/>
</dbReference>
<evidence type="ECO:0000256" key="9">
    <source>
        <dbReference type="RuleBase" id="RU361209"/>
    </source>
</evidence>
<comment type="function">
    <text evidence="9">Splits internally a 1,3-beta-glucan molecule and transfers the newly generated reducing end (the donor) to the non-reducing end of another 1,3-beta-glucan molecule (the acceptor) forming a 1,3-beta linkage, resulting in the elongation of 1,3-beta-glucan chains in the cell wall.</text>
</comment>
<evidence type="ECO:0000313" key="12">
    <source>
        <dbReference type="EMBL" id="RDL42426.1"/>
    </source>
</evidence>
<dbReference type="GO" id="GO:0042124">
    <property type="term" value="F:1,3-beta-glucanosyltransferase activity"/>
    <property type="evidence" value="ECO:0007669"/>
    <property type="project" value="TreeGrafter"/>
</dbReference>
<keyword evidence="10" id="KW-1133">Transmembrane helix</keyword>
<evidence type="ECO:0000256" key="10">
    <source>
        <dbReference type="SAM" id="Phobius"/>
    </source>
</evidence>
<keyword evidence="5 9" id="KW-0472">Membrane</keyword>
<comment type="similarity">
    <text evidence="2 9">Belongs to the glycosyl hydrolase 72 family.</text>
</comment>
<feature type="domain" description="X8" evidence="11">
    <location>
        <begin position="384"/>
        <end position="477"/>
    </location>
</feature>
<keyword evidence="9" id="KW-0808">Transferase</keyword>
<dbReference type="Gene3D" id="1.20.58.1040">
    <property type="match status" value="1"/>
</dbReference>
<dbReference type="SUPFAM" id="SSF51445">
    <property type="entry name" value="(Trans)glycosidases"/>
    <property type="match status" value="1"/>
</dbReference>
<dbReference type="GeneID" id="43595254"/>
<dbReference type="GO" id="GO:0031505">
    <property type="term" value="P:fungal-type cell wall organization"/>
    <property type="evidence" value="ECO:0007669"/>
    <property type="project" value="TreeGrafter"/>
</dbReference>
<comment type="subcellular location">
    <subcellularLocation>
        <location evidence="1 9">Cell membrane</location>
        <topology evidence="1 9">Lipid-anchor</topology>
        <topology evidence="1 9">GPI-anchor</topology>
    </subcellularLocation>
</comment>
<feature type="signal peptide" evidence="9">
    <location>
        <begin position="1"/>
        <end position="22"/>
    </location>
</feature>
<dbReference type="InterPro" id="IPR017853">
    <property type="entry name" value="GH"/>
</dbReference>
<dbReference type="InterPro" id="IPR012946">
    <property type="entry name" value="X8"/>
</dbReference>
<evidence type="ECO:0000256" key="7">
    <source>
        <dbReference type="ARBA" id="ARBA00023180"/>
    </source>
</evidence>
<feature type="transmembrane region" description="Helical" evidence="10">
    <location>
        <begin position="505"/>
        <end position="529"/>
    </location>
</feature>
<reference evidence="12 13" key="1">
    <citation type="journal article" date="2018" name="IMA Fungus">
        <title>IMA Genome-F 9: Draft genome sequence of Annulohypoxylon stygium, Aspergillus mulundensis, Berkeleyomyces basicola (syn. Thielaviopsis basicola), Ceratocystis smalleyi, two Cercospora beticola strains, Coleophoma cylindrospora, Fusarium fracticaudum, Phialophora cf. hyalina, and Morchella septimelata.</title>
        <authorList>
            <person name="Wingfield B.D."/>
            <person name="Bills G.F."/>
            <person name="Dong Y."/>
            <person name="Huang W."/>
            <person name="Nel W.J."/>
            <person name="Swalarsk-Parry B.S."/>
            <person name="Vaghefi N."/>
            <person name="Wilken P.M."/>
            <person name="An Z."/>
            <person name="de Beer Z.W."/>
            <person name="De Vos L."/>
            <person name="Chen L."/>
            <person name="Duong T.A."/>
            <person name="Gao Y."/>
            <person name="Hammerbacher A."/>
            <person name="Kikkert J.R."/>
            <person name="Li Y."/>
            <person name="Li H."/>
            <person name="Li K."/>
            <person name="Li Q."/>
            <person name="Liu X."/>
            <person name="Ma X."/>
            <person name="Naidoo K."/>
            <person name="Pethybridge S.J."/>
            <person name="Sun J."/>
            <person name="Steenkamp E.T."/>
            <person name="van der Nest M.A."/>
            <person name="van Wyk S."/>
            <person name="Wingfield M.J."/>
            <person name="Xiong C."/>
            <person name="Yue Q."/>
            <person name="Zhang X."/>
        </authorList>
    </citation>
    <scope>NUCLEOTIDE SEQUENCE [LARGE SCALE GENOMIC DNA]</scope>
    <source>
        <strain evidence="12 13">BP 5553</strain>
    </source>
</reference>
<feature type="chain" id="PRO_5016482024" description="1,3-beta-glucanosyltransferase" evidence="9">
    <location>
        <begin position="23"/>
        <end position="537"/>
    </location>
</feature>
<dbReference type="STRING" id="2656787.A0A370U3T2"/>
<evidence type="ECO:0000313" key="13">
    <source>
        <dbReference type="Proteomes" id="UP000254866"/>
    </source>
</evidence>
<evidence type="ECO:0000256" key="1">
    <source>
        <dbReference type="ARBA" id="ARBA00004609"/>
    </source>
</evidence>
<dbReference type="GO" id="GO:0005886">
    <property type="term" value="C:plasma membrane"/>
    <property type="evidence" value="ECO:0007669"/>
    <property type="project" value="UniProtKB-SubCell"/>
</dbReference>
<dbReference type="SMART" id="SM00768">
    <property type="entry name" value="X8"/>
    <property type="match status" value="1"/>
</dbReference>
<evidence type="ECO:0000256" key="6">
    <source>
        <dbReference type="ARBA" id="ARBA00023157"/>
    </source>
</evidence>
<evidence type="ECO:0000256" key="5">
    <source>
        <dbReference type="ARBA" id="ARBA00023136"/>
    </source>
</evidence>
<keyword evidence="4 9" id="KW-0732">Signal</keyword>